<evidence type="ECO:0000313" key="2">
    <source>
        <dbReference type="EMBL" id="MFC4292340.1"/>
    </source>
</evidence>
<accession>A0ABV8RHJ3</accession>
<name>A0ABV8RHJ3_9SPHN</name>
<gene>
    <name evidence="2" type="ORF">ACFOWX_07920</name>
</gene>
<dbReference type="RefSeq" id="WP_381422951.1">
    <property type="nucleotide sequence ID" value="NZ_JBHSDH010000013.1"/>
</dbReference>
<dbReference type="Pfam" id="PF01650">
    <property type="entry name" value="Peptidase_C13"/>
    <property type="match status" value="1"/>
</dbReference>
<dbReference type="EMBL" id="JBHSDH010000013">
    <property type="protein sequence ID" value="MFC4292340.1"/>
    <property type="molecule type" value="Genomic_DNA"/>
</dbReference>
<sequence>MAVTGFFWGLDMLYRLFGAFAILSASATMPSQAQNAEEIVAADKGVTSEQGRPAQWYLEQHNRLASAIAALKPQNPGTVDAYILVAGLDGDAVFRSESEETAKVLARRYNAEGRTILLTTDSRNGAAQGSPANINTALAAIAEKMDLAEDVLILYTTSHGNKKIGIVYQDGRQGFGMIAPSRMAKMLSDLGIKRRLIMISACYSGEFIPDLKSDDSIIITAASSMRPSFGCAPGNDWTFFGDALVNHGLRTPKPLTEITGDMQHIIGGWEKEFDLTPSEPQLSFGAKSEEWLAALEAQLPKNATPKTGTPSIESAYFLELRAEKGKKK</sequence>
<evidence type="ECO:0000256" key="1">
    <source>
        <dbReference type="SAM" id="SignalP"/>
    </source>
</evidence>
<dbReference type="Proteomes" id="UP001595887">
    <property type="component" value="Unassembled WGS sequence"/>
</dbReference>
<protein>
    <submittedName>
        <fullName evidence="2">C13 family peptidase</fullName>
    </submittedName>
</protein>
<proteinExistence type="predicted"/>
<feature type="signal peptide" evidence="1">
    <location>
        <begin position="1"/>
        <end position="33"/>
    </location>
</feature>
<keyword evidence="3" id="KW-1185">Reference proteome</keyword>
<organism evidence="2 3">
    <name type="scientific">Sphingorhabdus arenilitoris</name>
    <dbReference type="NCBI Taxonomy" id="1490041"/>
    <lineage>
        <taxon>Bacteria</taxon>
        <taxon>Pseudomonadati</taxon>
        <taxon>Pseudomonadota</taxon>
        <taxon>Alphaproteobacteria</taxon>
        <taxon>Sphingomonadales</taxon>
        <taxon>Sphingomonadaceae</taxon>
        <taxon>Sphingorhabdus</taxon>
    </lineage>
</organism>
<comment type="caution">
    <text evidence="2">The sequence shown here is derived from an EMBL/GenBank/DDBJ whole genome shotgun (WGS) entry which is preliminary data.</text>
</comment>
<dbReference type="Gene3D" id="3.40.50.1460">
    <property type="match status" value="1"/>
</dbReference>
<evidence type="ECO:0000313" key="3">
    <source>
        <dbReference type="Proteomes" id="UP001595887"/>
    </source>
</evidence>
<feature type="chain" id="PRO_5046288191" evidence="1">
    <location>
        <begin position="34"/>
        <end position="328"/>
    </location>
</feature>
<reference evidence="3" key="1">
    <citation type="journal article" date="2019" name="Int. J. Syst. Evol. Microbiol.">
        <title>The Global Catalogue of Microorganisms (GCM) 10K type strain sequencing project: providing services to taxonomists for standard genome sequencing and annotation.</title>
        <authorList>
            <consortium name="The Broad Institute Genomics Platform"/>
            <consortium name="The Broad Institute Genome Sequencing Center for Infectious Disease"/>
            <person name="Wu L."/>
            <person name="Ma J."/>
        </authorList>
    </citation>
    <scope>NUCLEOTIDE SEQUENCE [LARGE SCALE GENOMIC DNA]</scope>
    <source>
        <strain evidence="3">CECT 8531</strain>
    </source>
</reference>
<keyword evidence="1" id="KW-0732">Signal</keyword>
<dbReference type="InterPro" id="IPR001096">
    <property type="entry name" value="Peptidase_C13"/>
</dbReference>